<feature type="non-terminal residue" evidence="1">
    <location>
        <position position="1"/>
    </location>
</feature>
<proteinExistence type="predicted"/>
<accession>A0A3B0SN78</accession>
<reference evidence="1" key="1">
    <citation type="submission" date="2018-06" db="EMBL/GenBank/DDBJ databases">
        <authorList>
            <person name="Zhirakovskaya E."/>
        </authorList>
    </citation>
    <scope>NUCLEOTIDE SEQUENCE</scope>
</reference>
<gene>
    <name evidence="1" type="ORF">MNBD_ALPHA06-936</name>
</gene>
<organism evidence="1">
    <name type="scientific">hydrothermal vent metagenome</name>
    <dbReference type="NCBI Taxonomy" id="652676"/>
    <lineage>
        <taxon>unclassified sequences</taxon>
        <taxon>metagenomes</taxon>
        <taxon>ecological metagenomes</taxon>
    </lineage>
</organism>
<protein>
    <submittedName>
        <fullName evidence="1">Uncharacterized protein</fullName>
    </submittedName>
</protein>
<evidence type="ECO:0000313" key="1">
    <source>
        <dbReference type="EMBL" id="VAV97873.1"/>
    </source>
</evidence>
<name>A0A3B0SN78_9ZZZZ</name>
<dbReference type="AlphaFoldDB" id="A0A3B0SN78"/>
<sequence>RKEHVLELPPSIITDIQIELDTMGDQLRVTPYDDFVLFPHPADPTGKSPPDWCLAEGE</sequence>
<dbReference type="EMBL" id="UOEE01000251">
    <property type="protein sequence ID" value="VAV97873.1"/>
    <property type="molecule type" value="Genomic_DNA"/>
</dbReference>